<dbReference type="SUPFAM" id="SSF54523">
    <property type="entry name" value="Pili subunits"/>
    <property type="match status" value="1"/>
</dbReference>
<dbReference type="RefSeq" id="WP_130549869.1">
    <property type="nucleotide sequence ID" value="NZ_SHMC01000001.1"/>
</dbReference>
<dbReference type="GO" id="GO:0015627">
    <property type="term" value="C:type II protein secretion system complex"/>
    <property type="evidence" value="ECO:0007669"/>
    <property type="project" value="InterPro"/>
</dbReference>
<name>A0A4Q8LFX8_9GAMM</name>
<dbReference type="Pfam" id="PF16732">
    <property type="entry name" value="ComP_DUS"/>
    <property type="match status" value="1"/>
</dbReference>
<reference evidence="3 4" key="1">
    <citation type="submission" date="2019-02" db="EMBL/GenBank/DDBJ databases">
        <title>WGS of Pseudoxanthomonas species novum from clinical isolates.</title>
        <authorList>
            <person name="Bernier A.-M."/>
            <person name="Bernard K."/>
            <person name="Vachon A."/>
        </authorList>
    </citation>
    <scope>NUCLEOTIDE SEQUENCE [LARGE SCALE GENOMIC DNA]</scope>
    <source>
        <strain evidence="3 4">NML171200</strain>
    </source>
</reference>
<dbReference type="PANTHER" id="PTHR30093">
    <property type="entry name" value="GENERAL SECRETION PATHWAY PROTEIN G"/>
    <property type="match status" value="1"/>
</dbReference>
<protein>
    <submittedName>
        <fullName evidence="3">Type IV pilin protein</fullName>
    </submittedName>
</protein>
<dbReference type="EMBL" id="SHMC01000001">
    <property type="protein sequence ID" value="TAA28296.1"/>
    <property type="molecule type" value="Genomic_DNA"/>
</dbReference>
<dbReference type="InterPro" id="IPR045584">
    <property type="entry name" value="Pilin-like"/>
</dbReference>
<dbReference type="AlphaFoldDB" id="A0A4Q8LFX8"/>
<keyword evidence="1" id="KW-0488">Methylation</keyword>
<dbReference type="InterPro" id="IPR031982">
    <property type="entry name" value="PilE-like"/>
</dbReference>
<dbReference type="PROSITE" id="PS00409">
    <property type="entry name" value="PROKAR_NTER_METHYL"/>
    <property type="match status" value="1"/>
</dbReference>
<dbReference type="InterPro" id="IPR012902">
    <property type="entry name" value="N_methyl_site"/>
</dbReference>
<keyword evidence="2" id="KW-1133">Transmembrane helix</keyword>
<dbReference type="GO" id="GO:0015628">
    <property type="term" value="P:protein secretion by the type II secretion system"/>
    <property type="evidence" value="ECO:0007669"/>
    <property type="project" value="InterPro"/>
</dbReference>
<evidence type="ECO:0000256" key="1">
    <source>
        <dbReference type="ARBA" id="ARBA00022481"/>
    </source>
</evidence>
<dbReference type="InterPro" id="IPR000983">
    <property type="entry name" value="Bac_GSPG_pilin"/>
</dbReference>
<dbReference type="PANTHER" id="PTHR30093:SF47">
    <property type="entry name" value="TYPE IV PILUS NON-CORE MINOR PILIN PILE"/>
    <property type="match status" value="1"/>
</dbReference>
<proteinExistence type="predicted"/>
<evidence type="ECO:0000313" key="3">
    <source>
        <dbReference type="EMBL" id="TAA28296.1"/>
    </source>
</evidence>
<dbReference type="OrthoDB" id="5296638at2"/>
<evidence type="ECO:0000313" key="4">
    <source>
        <dbReference type="Proteomes" id="UP000292627"/>
    </source>
</evidence>
<organism evidence="3 4">
    <name type="scientific">Pseudoxanthomonas winnipegensis</name>
    <dbReference type="NCBI Taxonomy" id="2480810"/>
    <lineage>
        <taxon>Bacteria</taxon>
        <taxon>Pseudomonadati</taxon>
        <taxon>Pseudomonadota</taxon>
        <taxon>Gammaproteobacteria</taxon>
        <taxon>Lysobacterales</taxon>
        <taxon>Lysobacteraceae</taxon>
        <taxon>Pseudoxanthomonas</taxon>
    </lineage>
</organism>
<dbReference type="GO" id="GO:0043683">
    <property type="term" value="P:type IV pilus assembly"/>
    <property type="evidence" value="ECO:0007669"/>
    <property type="project" value="InterPro"/>
</dbReference>
<keyword evidence="2" id="KW-0472">Membrane</keyword>
<dbReference type="Gene3D" id="3.30.700.10">
    <property type="entry name" value="Glycoprotein, Type 4 Pilin"/>
    <property type="match status" value="1"/>
</dbReference>
<dbReference type="Pfam" id="PF07963">
    <property type="entry name" value="N_methyl"/>
    <property type="match status" value="1"/>
</dbReference>
<gene>
    <name evidence="3" type="ORF">EA660_01545</name>
</gene>
<sequence length="136" mass="14615">MSKRGNGRASGFTLIELMVVVAVVAILASIAYPSYQEYVRKARRAQAKADLLEYAQLAERFHTVNNTYANFTLPTTQSPREGGTAYYTLALSNQAQATFLITATAKGPQTSDKCGNLSINQAGVKTNSAGTLASCW</sequence>
<dbReference type="NCBIfam" id="TIGR02532">
    <property type="entry name" value="IV_pilin_GFxxxE"/>
    <property type="match status" value="1"/>
</dbReference>
<evidence type="ECO:0000256" key="2">
    <source>
        <dbReference type="SAM" id="Phobius"/>
    </source>
</evidence>
<comment type="caution">
    <text evidence="3">The sequence shown here is derived from an EMBL/GenBank/DDBJ whole genome shotgun (WGS) entry which is preliminary data.</text>
</comment>
<keyword evidence="2" id="KW-0812">Transmembrane</keyword>
<dbReference type="PRINTS" id="PR00813">
    <property type="entry name" value="BCTERIALGSPG"/>
</dbReference>
<dbReference type="Proteomes" id="UP000292627">
    <property type="component" value="Unassembled WGS sequence"/>
</dbReference>
<feature type="transmembrane region" description="Helical" evidence="2">
    <location>
        <begin position="12"/>
        <end position="35"/>
    </location>
</feature>
<accession>A0A4Q8LFX8</accession>